<name>A0ABD6EDM1_9BILA</name>
<dbReference type="InterPro" id="IPR036322">
    <property type="entry name" value="WD40_repeat_dom_sf"/>
</dbReference>
<dbReference type="SUPFAM" id="SSF50978">
    <property type="entry name" value="WD40 repeat-like"/>
    <property type="match status" value="1"/>
</dbReference>
<protein>
    <recommendedName>
        <fullName evidence="7">WD_REPEATS_REGION domain-containing protein</fullName>
    </recommendedName>
</protein>
<dbReference type="PROSITE" id="PS50082">
    <property type="entry name" value="WD_REPEATS_2"/>
    <property type="match status" value="1"/>
</dbReference>
<keyword evidence="6" id="KW-1185">Reference proteome</keyword>
<dbReference type="PANTHER" id="PTHR14107">
    <property type="entry name" value="WD REPEAT PROTEIN"/>
    <property type="match status" value="1"/>
</dbReference>
<dbReference type="InterPro" id="IPR051362">
    <property type="entry name" value="WD_repeat_creC_regulators"/>
</dbReference>
<dbReference type="Gene3D" id="2.130.10.10">
    <property type="entry name" value="YVTN repeat-like/Quinoprotein amine dehydrogenase"/>
    <property type="match status" value="1"/>
</dbReference>
<feature type="repeat" description="WD" evidence="3">
    <location>
        <begin position="328"/>
        <end position="361"/>
    </location>
</feature>
<organism evidence="5 6">
    <name type="scientific">Gnathostoma spinigerum</name>
    <dbReference type="NCBI Taxonomy" id="75299"/>
    <lineage>
        <taxon>Eukaryota</taxon>
        <taxon>Metazoa</taxon>
        <taxon>Ecdysozoa</taxon>
        <taxon>Nematoda</taxon>
        <taxon>Chromadorea</taxon>
        <taxon>Rhabditida</taxon>
        <taxon>Spirurina</taxon>
        <taxon>Gnathostomatomorpha</taxon>
        <taxon>Gnathostomatoidea</taxon>
        <taxon>Gnathostomatidae</taxon>
        <taxon>Gnathostoma</taxon>
    </lineage>
</organism>
<evidence type="ECO:0000313" key="5">
    <source>
        <dbReference type="EMBL" id="MFH4977367.1"/>
    </source>
</evidence>
<sequence>MMSSCGQLGAGSAVDTSGLPTVSSLKDDLKTQFVTREGVYKQMTLSEYSRPNRVAINQAGNNACNAPVRVSFLSIPPTTSCNHGEDTDNDVFVNGDASQLISHGSGVSDFRDGGDSPIQSDPDLLSTPDRMCFNAGRELYVFVYRGIRHAADLSKPIDKRVYKGTYPTSHDFNQQTATPTSCSLIIGFSAGQIQLIDPFQKEYQISRLYNEDRFIDKSAVTHLKWVPGQPQCFLASHFSGNMYLYDSELSVNPGPPVYQVFKQGDGYTVYTCKTKQSRNPMYRWSIGTGAVNQFAFSPDNDAKYLATVSHDGFLRVFNYHAMELIGFMKSYFGGLLCLSWSPDSRYIVTGGEDDLITIYSVLEKRIICRGQGHKSWISQVAFDPYTSYLADNQPSSGVPIDLGSEDDLRPSSLNSSGLLFRGGTSSGYIPHRFSSNLATQYNGLSSEVTVPNVANSASQLSGQSGIATRRGLAGGSVVNLRTCAVGSTLSHGPKSISSMSLGGIGGGTGIGVTYRIGSVGHDTQLCLWDLTDDILRQQSNSQRNRNSTLISVGIDQPFTMLSLNAETSKLSTNKESGLTKEKKLHKRGFSFGAKLAGSANERWGRNNSSALSNEKEKRETTVARLLGTPVCPRMDEVPVIEPLICKKISRERLTGLEFREDCVVTACQEGFILTWARPGKASSNRRSLMSPVAVTNANISGGTVVEPVVYHHTRSYSYEKNIIKINDPFN</sequence>
<dbReference type="Proteomes" id="UP001608902">
    <property type="component" value="Unassembled WGS sequence"/>
</dbReference>
<dbReference type="AlphaFoldDB" id="A0ABD6EDM1"/>
<keyword evidence="2" id="KW-0677">Repeat</keyword>
<dbReference type="PANTHER" id="PTHR14107:SF16">
    <property type="entry name" value="AT02583P"/>
    <property type="match status" value="1"/>
</dbReference>
<dbReference type="InterPro" id="IPR001680">
    <property type="entry name" value="WD40_rpt"/>
</dbReference>
<gene>
    <name evidence="5" type="ORF">AB6A40_004076</name>
</gene>
<evidence type="ECO:0000256" key="4">
    <source>
        <dbReference type="SAM" id="MobiDB-lite"/>
    </source>
</evidence>
<reference evidence="5 6" key="1">
    <citation type="submission" date="2024-08" db="EMBL/GenBank/DDBJ databases">
        <title>Gnathostoma spinigerum genome.</title>
        <authorList>
            <person name="Gonzalez-Bertolin B."/>
            <person name="Monzon S."/>
            <person name="Zaballos A."/>
            <person name="Jimenez P."/>
            <person name="Dekumyoy P."/>
            <person name="Varona S."/>
            <person name="Cuesta I."/>
            <person name="Sumanam S."/>
            <person name="Adisakwattana P."/>
            <person name="Gasser R.B."/>
            <person name="Hernandez-Gonzalez A."/>
            <person name="Young N.D."/>
            <person name="Perteguer M.J."/>
        </authorList>
    </citation>
    <scope>NUCLEOTIDE SEQUENCE [LARGE SCALE GENOMIC DNA]</scope>
    <source>
        <strain evidence="5">AL3</strain>
        <tissue evidence="5">Liver</tissue>
    </source>
</reference>
<dbReference type="SMART" id="SM00320">
    <property type="entry name" value="WD40"/>
    <property type="match status" value="4"/>
</dbReference>
<evidence type="ECO:0000313" key="6">
    <source>
        <dbReference type="Proteomes" id="UP001608902"/>
    </source>
</evidence>
<evidence type="ECO:0000256" key="3">
    <source>
        <dbReference type="PROSITE-ProRule" id="PRU00221"/>
    </source>
</evidence>
<keyword evidence="1 3" id="KW-0853">WD repeat</keyword>
<dbReference type="EMBL" id="JBGFUD010002249">
    <property type="protein sequence ID" value="MFH4977367.1"/>
    <property type="molecule type" value="Genomic_DNA"/>
</dbReference>
<dbReference type="InterPro" id="IPR015943">
    <property type="entry name" value="WD40/YVTN_repeat-like_dom_sf"/>
</dbReference>
<feature type="region of interest" description="Disordered" evidence="4">
    <location>
        <begin position="1"/>
        <end position="21"/>
    </location>
</feature>
<proteinExistence type="predicted"/>
<accession>A0ABD6EDM1</accession>
<evidence type="ECO:0000256" key="2">
    <source>
        <dbReference type="ARBA" id="ARBA00022737"/>
    </source>
</evidence>
<evidence type="ECO:0000256" key="1">
    <source>
        <dbReference type="ARBA" id="ARBA00022574"/>
    </source>
</evidence>
<dbReference type="Pfam" id="PF00400">
    <property type="entry name" value="WD40"/>
    <property type="match status" value="2"/>
</dbReference>
<evidence type="ECO:0008006" key="7">
    <source>
        <dbReference type="Google" id="ProtNLM"/>
    </source>
</evidence>
<comment type="caution">
    <text evidence="5">The sequence shown here is derived from an EMBL/GenBank/DDBJ whole genome shotgun (WGS) entry which is preliminary data.</text>
</comment>